<dbReference type="Gene3D" id="3.30.70.100">
    <property type="match status" value="1"/>
</dbReference>
<feature type="domain" description="ABM" evidence="1">
    <location>
        <begin position="2"/>
        <end position="90"/>
    </location>
</feature>
<dbReference type="Proteomes" id="UP001165460">
    <property type="component" value="Unassembled WGS sequence"/>
</dbReference>
<keyword evidence="3" id="KW-1185">Reference proteome</keyword>
<dbReference type="PANTHER" id="PTHR33336">
    <property type="entry name" value="QUINOL MONOOXYGENASE YGIN-RELATED"/>
    <property type="match status" value="1"/>
</dbReference>
<name>A0ABS9ZZC4_9SPHI</name>
<dbReference type="InterPro" id="IPR050744">
    <property type="entry name" value="AI-2_Isomerase_LsrG"/>
</dbReference>
<reference evidence="2" key="1">
    <citation type="submission" date="2022-03" db="EMBL/GenBank/DDBJ databases">
        <authorList>
            <person name="Woo C.Y."/>
        </authorList>
    </citation>
    <scope>NUCLEOTIDE SEQUENCE</scope>
    <source>
        <strain evidence="2">CYS-01</strain>
    </source>
</reference>
<gene>
    <name evidence="2" type="ORF">MMF97_13100</name>
</gene>
<keyword evidence="2" id="KW-0560">Oxidoreductase</keyword>
<evidence type="ECO:0000313" key="3">
    <source>
        <dbReference type="Proteomes" id="UP001165460"/>
    </source>
</evidence>
<comment type="caution">
    <text evidence="2">The sequence shown here is derived from an EMBL/GenBank/DDBJ whole genome shotgun (WGS) entry which is preliminary data.</text>
</comment>
<dbReference type="PROSITE" id="PS51725">
    <property type="entry name" value="ABM"/>
    <property type="match status" value="1"/>
</dbReference>
<evidence type="ECO:0000313" key="2">
    <source>
        <dbReference type="EMBL" id="MCJ0743652.1"/>
    </source>
</evidence>
<dbReference type="RefSeq" id="WP_243362911.1">
    <property type="nucleotide sequence ID" value="NZ_JALGBH010000002.1"/>
</dbReference>
<dbReference type="EMBL" id="JALGBH010000002">
    <property type="protein sequence ID" value="MCJ0743652.1"/>
    <property type="molecule type" value="Genomic_DNA"/>
</dbReference>
<dbReference type="SUPFAM" id="SSF54909">
    <property type="entry name" value="Dimeric alpha+beta barrel"/>
    <property type="match status" value="1"/>
</dbReference>
<sequence>MIYLTAIIKAKPQYLDEVRAVLQRMVTETRKEKACIRYDLHQETTDENIFVFYEIWESKEGLDAHNQQAYILDFGHMAQEKLQQAPTIYLTKKI</sequence>
<dbReference type="InterPro" id="IPR011008">
    <property type="entry name" value="Dimeric_a/b-barrel"/>
</dbReference>
<proteinExistence type="predicted"/>
<keyword evidence="2" id="KW-0503">Monooxygenase</keyword>
<protein>
    <submittedName>
        <fullName evidence="2">Antibiotic biosynthesis monooxygenase</fullName>
    </submittedName>
</protein>
<dbReference type="InterPro" id="IPR007138">
    <property type="entry name" value="ABM_dom"/>
</dbReference>
<dbReference type="GO" id="GO:0004497">
    <property type="term" value="F:monooxygenase activity"/>
    <property type="evidence" value="ECO:0007669"/>
    <property type="project" value="UniProtKB-KW"/>
</dbReference>
<dbReference type="PANTHER" id="PTHR33336:SF15">
    <property type="entry name" value="ABM DOMAIN-CONTAINING PROTEIN"/>
    <property type="match status" value="1"/>
</dbReference>
<dbReference type="Pfam" id="PF03992">
    <property type="entry name" value="ABM"/>
    <property type="match status" value="1"/>
</dbReference>
<organism evidence="2 3">
    <name type="scientific">Pedobacter montanisoli</name>
    <dbReference type="NCBI Taxonomy" id="2923277"/>
    <lineage>
        <taxon>Bacteria</taxon>
        <taxon>Pseudomonadati</taxon>
        <taxon>Bacteroidota</taxon>
        <taxon>Sphingobacteriia</taxon>
        <taxon>Sphingobacteriales</taxon>
        <taxon>Sphingobacteriaceae</taxon>
        <taxon>Pedobacter</taxon>
    </lineage>
</organism>
<accession>A0ABS9ZZC4</accession>
<evidence type="ECO:0000259" key="1">
    <source>
        <dbReference type="PROSITE" id="PS51725"/>
    </source>
</evidence>